<evidence type="ECO:0000256" key="2">
    <source>
        <dbReference type="SAM" id="SignalP"/>
    </source>
</evidence>
<dbReference type="OrthoDB" id="411144at2759"/>
<keyword evidence="1" id="KW-0812">Transmembrane</keyword>
<keyword evidence="4" id="KW-1185">Reference proteome</keyword>
<comment type="caution">
    <text evidence="3">The sequence shown here is derived from an EMBL/GenBank/DDBJ whole genome shotgun (WGS) entry which is preliminary data.</text>
</comment>
<feature type="transmembrane region" description="Helical" evidence="1">
    <location>
        <begin position="465"/>
        <end position="487"/>
    </location>
</feature>
<proteinExistence type="predicted"/>
<protein>
    <submittedName>
        <fullName evidence="3">Uncharacterized protein</fullName>
    </submittedName>
</protein>
<keyword evidence="2" id="KW-0732">Signal</keyword>
<sequence length="508" mass="56169">MKRLLLFVWLQGISAHMEIQGLHHGVVTEEVEPLTHIGKVHTPQFNVEDLPKIAGDLVSAFVRRFLAKESLAPGEETCLRHGAQAYVKDILQVASHVVMLAQELFGSRDEMPKLGHFGTTFESNFSTTLPIQQQHWMEEKHIFSERRLKVKDLVRDSSAVLIELGMAVQRVAALVHQIGHTCLQKDGVKLLEMAMEHTVNVTFVGESLLLNGADVVKEFADGAQKWHRGDRTGFGEDLGDAARKILFAKLPEGGVDMLVVPSSEKLVNISEAFLETFFGPGFTATFRTLKRGEPQNTFRVDLHSCFGKNADLVHKLWASVVAIYKSQEEKMKLRANHSSTKKAEHDVKQALTFDLMQVPAALAKCSLGPKKQEMLEDAYMGINGVDALSISLTAPNHGVTFRGDLFENSRMSPMGMLSEDLSNDGDGRELGRSIGRVCQEMALRAFPEKYTVDGFGRLRMREDSALAPFVIFLLALALSAAALTGALRRRSSTHATHSEMEPALAETV</sequence>
<evidence type="ECO:0000313" key="4">
    <source>
        <dbReference type="Proteomes" id="UP000649617"/>
    </source>
</evidence>
<gene>
    <name evidence="3" type="ORF">SPIL2461_LOCUS21101</name>
</gene>
<dbReference type="EMBL" id="CAJNIZ010045928">
    <property type="protein sequence ID" value="CAE7734183.1"/>
    <property type="molecule type" value="Genomic_DNA"/>
</dbReference>
<keyword evidence="1" id="KW-1133">Transmembrane helix</keyword>
<evidence type="ECO:0000313" key="3">
    <source>
        <dbReference type="EMBL" id="CAE7734183.1"/>
    </source>
</evidence>
<dbReference type="Proteomes" id="UP000649617">
    <property type="component" value="Unassembled WGS sequence"/>
</dbReference>
<feature type="signal peptide" evidence="2">
    <location>
        <begin position="1"/>
        <end position="15"/>
    </location>
</feature>
<name>A0A812XGB3_SYMPI</name>
<evidence type="ECO:0000256" key="1">
    <source>
        <dbReference type="SAM" id="Phobius"/>
    </source>
</evidence>
<keyword evidence="1" id="KW-0472">Membrane</keyword>
<accession>A0A812XGB3</accession>
<dbReference type="AlphaFoldDB" id="A0A812XGB3"/>
<organism evidence="3 4">
    <name type="scientific">Symbiodinium pilosum</name>
    <name type="common">Dinoflagellate</name>
    <dbReference type="NCBI Taxonomy" id="2952"/>
    <lineage>
        <taxon>Eukaryota</taxon>
        <taxon>Sar</taxon>
        <taxon>Alveolata</taxon>
        <taxon>Dinophyceae</taxon>
        <taxon>Suessiales</taxon>
        <taxon>Symbiodiniaceae</taxon>
        <taxon>Symbiodinium</taxon>
    </lineage>
</organism>
<reference evidence="3" key="1">
    <citation type="submission" date="2021-02" db="EMBL/GenBank/DDBJ databases">
        <authorList>
            <person name="Dougan E. K."/>
            <person name="Rhodes N."/>
            <person name="Thang M."/>
            <person name="Chan C."/>
        </authorList>
    </citation>
    <scope>NUCLEOTIDE SEQUENCE</scope>
</reference>
<feature type="chain" id="PRO_5032342656" evidence="2">
    <location>
        <begin position="16"/>
        <end position="508"/>
    </location>
</feature>